<reference evidence="2 3" key="1">
    <citation type="submission" date="2019-09" db="EMBL/GenBank/DDBJ databases">
        <title>Complete genome sequence of Arachidicoccus sp. B3-10 isolated from apple orchard soil.</title>
        <authorList>
            <person name="Kim H.S."/>
            <person name="Han K.-I."/>
            <person name="Suh M.K."/>
            <person name="Lee K.C."/>
            <person name="Eom M.K."/>
            <person name="Kim J.-S."/>
            <person name="Kang S.W."/>
            <person name="Sin Y."/>
            <person name="Lee J.-S."/>
        </authorList>
    </citation>
    <scope>NUCLEOTIDE SEQUENCE [LARGE SCALE GENOMIC DNA]</scope>
    <source>
        <strain evidence="2 3">B3-10</strain>
    </source>
</reference>
<protein>
    <submittedName>
        <fullName evidence="2">Uncharacterized protein</fullName>
    </submittedName>
</protein>
<name>A0A5P2G4W1_9BACT</name>
<keyword evidence="3" id="KW-1185">Reference proteome</keyword>
<sequence>MIQFQQFSCKKYILPFLLAILPATAHTQTEKDTIIKVDNNEFTLPTVIVRNGNNIPQLLKRIQSDTTFYKAFKSLHIVGYTSNNSIKMLDKKSNVKASYNSITTQKRENGCRSMTVADLQTTGDMLDKNGNFNYTTGKMFASLFFTNGNVCGENNIVGNQDFEVSGKKGIEKHKEQLKMLFFNPGKKIPGIPFIGNKLDLYDQDAHKNYNYRLDTVSFFGHDTYRFSITPKPDAKNIVVDNMTTWFDIHTMEVVGRKYTMSYHAGVYDFDVDMEVRLENENGILLPIVMHYKGNWAVILKGREIGEFKASLSHFHVK</sequence>
<dbReference type="EMBL" id="CP044016">
    <property type="protein sequence ID" value="QES90856.1"/>
    <property type="molecule type" value="Genomic_DNA"/>
</dbReference>
<dbReference type="KEGG" id="arac:E0W69_020130"/>
<feature type="chain" id="PRO_5024377990" evidence="1">
    <location>
        <begin position="28"/>
        <end position="317"/>
    </location>
</feature>
<gene>
    <name evidence="2" type="ORF">E0W69_020130</name>
</gene>
<accession>A0A5P2G4W1</accession>
<evidence type="ECO:0000313" key="2">
    <source>
        <dbReference type="EMBL" id="QES90856.1"/>
    </source>
</evidence>
<evidence type="ECO:0000256" key="1">
    <source>
        <dbReference type="SAM" id="SignalP"/>
    </source>
</evidence>
<proteinExistence type="predicted"/>
<dbReference type="OrthoDB" id="650691at2"/>
<evidence type="ECO:0000313" key="3">
    <source>
        <dbReference type="Proteomes" id="UP000292424"/>
    </source>
</evidence>
<dbReference type="Proteomes" id="UP000292424">
    <property type="component" value="Chromosome"/>
</dbReference>
<dbReference type="AlphaFoldDB" id="A0A5P2G4W1"/>
<organism evidence="2 3">
    <name type="scientific">Rhizosphaericola mali</name>
    <dbReference type="NCBI Taxonomy" id="2545455"/>
    <lineage>
        <taxon>Bacteria</taxon>
        <taxon>Pseudomonadati</taxon>
        <taxon>Bacteroidota</taxon>
        <taxon>Chitinophagia</taxon>
        <taxon>Chitinophagales</taxon>
        <taxon>Chitinophagaceae</taxon>
        <taxon>Rhizosphaericola</taxon>
    </lineage>
</organism>
<feature type="signal peptide" evidence="1">
    <location>
        <begin position="1"/>
        <end position="27"/>
    </location>
</feature>
<dbReference type="RefSeq" id="WP_131331839.1">
    <property type="nucleotide sequence ID" value="NZ_CP044016.1"/>
</dbReference>
<keyword evidence="1" id="KW-0732">Signal</keyword>